<proteinExistence type="predicted"/>
<comment type="caution">
    <text evidence="2">The sequence shown here is derived from an EMBL/GenBank/DDBJ whole genome shotgun (WGS) entry which is preliminary data.</text>
</comment>
<evidence type="ECO:0000313" key="2">
    <source>
        <dbReference type="EMBL" id="KAG8047589.1"/>
    </source>
</evidence>
<name>A0A8J5RXB2_ZIZPA</name>
<organism evidence="2 3">
    <name type="scientific">Zizania palustris</name>
    <name type="common">Northern wild rice</name>
    <dbReference type="NCBI Taxonomy" id="103762"/>
    <lineage>
        <taxon>Eukaryota</taxon>
        <taxon>Viridiplantae</taxon>
        <taxon>Streptophyta</taxon>
        <taxon>Embryophyta</taxon>
        <taxon>Tracheophyta</taxon>
        <taxon>Spermatophyta</taxon>
        <taxon>Magnoliopsida</taxon>
        <taxon>Liliopsida</taxon>
        <taxon>Poales</taxon>
        <taxon>Poaceae</taxon>
        <taxon>BOP clade</taxon>
        <taxon>Oryzoideae</taxon>
        <taxon>Oryzeae</taxon>
        <taxon>Zizaniinae</taxon>
        <taxon>Zizania</taxon>
    </lineage>
</organism>
<protein>
    <submittedName>
        <fullName evidence="2">Uncharacterized protein</fullName>
    </submittedName>
</protein>
<gene>
    <name evidence="2" type="ORF">GUJ93_ZPchr0008g13895</name>
</gene>
<sequence>MRPTLFSMAPQPPPPPPVEEILSFSQNLLPSINPIMANPDVIAAPTTNIVVFVGVADQQGTMMSSWRSRSRGQETTRRHTERRGSSCIWRRSAFGEEESKAVMCATKQDIDVSLKI</sequence>
<dbReference type="EMBL" id="JAAALK010000290">
    <property type="protein sequence ID" value="KAG8047589.1"/>
    <property type="molecule type" value="Genomic_DNA"/>
</dbReference>
<reference evidence="2" key="2">
    <citation type="submission" date="2021-02" db="EMBL/GenBank/DDBJ databases">
        <authorList>
            <person name="Kimball J.A."/>
            <person name="Haas M.W."/>
            <person name="Macchietto M."/>
            <person name="Kono T."/>
            <person name="Duquette J."/>
            <person name="Shao M."/>
        </authorList>
    </citation>
    <scope>NUCLEOTIDE SEQUENCE</scope>
    <source>
        <tissue evidence="2">Fresh leaf tissue</tissue>
    </source>
</reference>
<dbReference type="AlphaFoldDB" id="A0A8J5RXB2"/>
<feature type="region of interest" description="Disordered" evidence="1">
    <location>
        <begin position="62"/>
        <end position="84"/>
    </location>
</feature>
<keyword evidence="3" id="KW-1185">Reference proteome</keyword>
<reference evidence="2" key="1">
    <citation type="journal article" date="2021" name="bioRxiv">
        <title>Whole Genome Assembly and Annotation of Northern Wild Rice, Zizania palustris L., Supports a Whole Genome Duplication in the Zizania Genus.</title>
        <authorList>
            <person name="Haas M."/>
            <person name="Kono T."/>
            <person name="Macchietto M."/>
            <person name="Millas R."/>
            <person name="McGilp L."/>
            <person name="Shao M."/>
            <person name="Duquette J."/>
            <person name="Hirsch C.N."/>
            <person name="Kimball J."/>
        </authorList>
    </citation>
    <scope>NUCLEOTIDE SEQUENCE</scope>
    <source>
        <tissue evidence="2">Fresh leaf tissue</tissue>
    </source>
</reference>
<evidence type="ECO:0000256" key="1">
    <source>
        <dbReference type="SAM" id="MobiDB-lite"/>
    </source>
</evidence>
<dbReference type="Proteomes" id="UP000729402">
    <property type="component" value="Unassembled WGS sequence"/>
</dbReference>
<feature type="compositionally biased region" description="Basic and acidic residues" evidence="1">
    <location>
        <begin position="71"/>
        <end position="84"/>
    </location>
</feature>
<accession>A0A8J5RXB2</accession>
<evidence type="ECO:0000313" key="3">
    <source>
        <dbReference type="Proteomes" id="UP000729402"/>
    </source>
</evidence>